<evidence type="ECO:0000256" key="2">
    <source>
        <dbReference type="ARBA" id="ARBA00023235"/>
    </source>
</evidence>
<name>A0A2P2BYZ9_9ZZZZ</name>
<protein>
    <submittedName>
        <fullName evidence="3">N-acylglucosamine 2-epimerase</fullName>
    </submittedName>
</protein>
<dbReference type="GO" id="GO:0016853">
    <property type="term" value="F:isomerase activity"/>
    <property type="evidence" value="ECO:0007669"/>
    <property type="project" value="UniProtKB-KW"/>
</dbReference>
<organism evidence="3">
    <name type="scientific">metagenome</name>
    <dbReference type="NCBI Taxonomy" id="256318"/>
    <lineage>
        <taxon>unclassified sequences</taxon>
        <taxon>metagenomes</taxon>
    </lineage>
</organism>
<dbReference type="AlphaFoldDB" id="A0A2P2BYZ9"/>
<dbReference type="Gene3D" id="1.50.10.10">
    <property type="match status" value="1"/>
</dbReference>
<gene>
    <name evidence="3" type="ORF">NOCA2220189</name>
</gene>
<keyword evidence="2" id="KW-0413">Isomerase</keyword>
<dbReference type="SUPFAM" id="SSF48208">
    <property type="entry name" value="Six-hairpin glycosidases"/>
    <property type="match status" value="1"/>
</dbReference>
<evidence type="ECO:0000256" key="1">
    <source>
        <dbReference type="ARBA" id="ARBA00008558"/>
    </source>
</evidence>
<dbReference type="GO" id="GO:0005975">
    <property type="term" value="P:carbohydrate metabolic process"/>
    <property type="evidence" value="ECO:0007669"/>
    <property type="project" value="InterPro"/>
</dbReference>
<dbReference type="Pfam" id="PF07221">
    <property type="entry name" value="GlcNAc_2-epim"/>
    <property type="match status" value="1"/>
</dbReference>
<proteinExistence type="inferred from homology"/>
<dbReference type="InterPro" id="IPR010819">
    <property type="entry name" value="AGE/CE"/>
</dbReference>
<sequence length="379" mass="41879">MTPGSSAWRADQLTTLLGFAEGSRTEHGFAWLDDAGAQRPDAGLQLWINARMTYVFSHGVRSLRARLADPDDGGWFHEVSVDGKVTDDTKSCYDHSFVLLASASATAAGIDGAEALLEQAVAVHLGRFWDEADGACRESWDRMFTTTEDYRGANSNMHTVEAYLVAADVTGDARWRERALSIVERLVAVAREHDWRIVEHFTADWEPLPEHHRDRPADPFRPYGATPGHGFEWARLAVQLEAALPDPPAWLLPAAVALFDRAATDGLCYTTDWTGRPVVEERFHWVVAEAIQAADALGRRTGDPAYAEQGALWWQLVEDHFVDHAHGSWHHELTPDLRPSRRTWDGKPDVYHAVGAVLGPDLPLSPTAAVALAAQDVGR</sequence>
<reference evidence="3" key="1">
    <citation type="submission" date="2015-08" db="EMBL/GenBank/DDBJ databases">
        <authorList>
            <person name="Babu N.S."/>
            <person name="Beckwith C.J."/>
            <person name="Beseler K.G."/>
            <person name="Brison A."/>
            <person name="Carone J.V."/>
            <person name="Caskin T.P."/>
            <person name="Diamond M."/>
            <person name="Durham M.E."/>
            <person name="Foxe J.M."/>
            <person name="Go M."/>
            <person name="Henderson B.A."/>
            <person name="Jones I.B."/>
            <person name="McGettigan J.A."/>
            <person name="Micheletti S.J."/>
            <person name="Nasrallah M.E."/>
            <person name="Ortiz D."/>
            <person name="Piller C.R."/>
            <person name="Privatt S.R."/>
            <person name="Schneider S.L."/>
            <person name="Sharp S."/>
            <person name="Smith T.C."/>
            <person name="Stanton J.D."/>
            <person name="Ullery H.E."/>
            <person name="Wilson R.J."/>
            <person name="Serrano M.G."/>
            <person name="Buck G."/>
            <person name="Lee V."/>
            <person name="Wang Y."/>
            <person name="Carvalho R."/>
            <person name="Voegtly L."/>
            <person name="Shi R."/>
            <person name="Duckworth R."/>
            <person name="Johnson A."/>
            <person name="Loviza R."/>
            <person name="Walstead R."/>
            <person name="Shah Z."/>
            <person name="Kiflezghi M."/>
            <person name="Wade K."/>
            <person name="Ball S.L."/>
            <person name="Bradley K.W."/>
            <person name="Asai D.J."/>
            <person name="Bowman C.A."/>
            <person name="Russell D.A."/>
            <person name="Pope W.H."/>
            <person name="Jacobs-Sera D."/>
            <person name="Hendrix R.W."/>
            <person name="Hatfull G.F."/>
        </authorList>
    </citation>
    <scope>NUCLEOTIDE SEQUENCE</scope>
</reference>
<dbReference type="PANTHER" id="PTHR15108">
    <property type="entry name" value="N-ACYLGLUCOSAMINE-2-EPIMERASE"/>
    <property type="match status" value="1"/>
</dbReference>
<comment type="similarity">
    <text evidence="1">Belongs to the N-acylglucosamine 2-epimerase family.</text>
</comment>
<dbReference type="EMBL" id="CZKA01000015">
    <property type="protein sequence ID" value="CUR54998.1"/>
    <property type="molecule type" value="Genomic_DNA"/>
</dbReference>
<evidence type="ECO:0000313" key="3">
    <source>
        <dbReference type="EMBL" id="CUR54998.1"/>
    </source>
</evidence>
<dbReference type="InterPro" id="IPR012341">
    <property type="entry name" value="6hp_glycosidase-like_sf"/>
</dbReference>
<dbReference type="InterPro" id="IPR008928">
    <property type="entry name" value="6-hairpin_glycosidase_sf"/>
</dbReference>
<accession>A0A2P2BYZ9</accession>